<dbReference type="EMBL" id="WMJY01000037">
    <property type="protein sequence ID" value="MTH30704.1"/>
    <property type="molecule type" value="Genomic_DNA"/>
</dbReference>
<dbReference type="AlphaFoldDB" id="A0A7K1GRU6"/>
<reference evidence="2 3" key="1">
    <citation type="journal article" date="2006" name="Int. J. Syst. Evol. Microbiol.">
        <title>Myroides pelagicus sp. nov., isolated from seawater in Thailand.</title>
        <authorList>
            <person name="Yoon J."/>
            <person name="Maneerat S."/>
            <person name="Kawai F."/>
            <person name="Yokota A."/>
        </authorList>
    </citation>
    <scope>NUCLEOTIDE SEQUENCE [LARGE SCALE GENOMIC DNA]</scope>
    <source>
        <strain evidence="2 3">SM1T</strain>
    </source>
</reference>
<evidence type="ECO:0000313" key="3">
    <source>
        <dbReference type="Proteomes" id="UP000488936"/>
    </source>
</evidence>
<feature type="transmembrane region" description="Helical" evidence="1">
    <location>
        <begin position="205"/>
        <end position="224"/>
    </location>
</feature>
<dbReference type="OrthoDB" id="2827525at2"/>
<feature type="transmembrane region" description="Helical" evidence="1">
    <location>
        <begin position="133"/>
        <end position="158"/>
    </location>
</feature>
<proteinExistence type="predicted"/>
<evidence type="ECO:0000256" key="1">
    <source>
        <dbReference type="SAM" id="Phobius"/>
    </source>
</evidence>
<feature type="transmembrane region" description="Helical" evidence="1">
    <location>
        <begin position="375"/>
        <end position="395"/>
    </location>
</feature>
<accession>A0A7K1GRU6</accession>
<evidence type="ECO:0000313" key="2">
    <source>
        <dbReference type="EMBL" id="MTH30704.1"/>
    </source>
</evidence>
<sequence>MKPIYYIIPLFNFLVAALFGLLLRSMYVYPIEEVSFLYILHTHSHIALLGWLYLLVYVLFVQKFGIRSPGETKFYIRLFWVTQLSVIGMASTFPFMGYAAPSIAFSTLHIICSYLFVFHLWKHHTVSGTQQGVLLKTALFFMVFSTLGVWCLGPAVGMMGKTSAFYHVCIQFFLHFQFDGWFLTAFLVILFATVFKRQPLRQFKLFYCIWIASIILTYGLPLSWYVEFPIFYYLNMIGVFLQLYAVGYLIKPIFSIFKQGDYQQGIFTDLLVLLALSCVIIRIGTQLLSVSDTLSSQLQSLRSWIIGFIHLNMLGVFTAFGLWLMIKEHKLIVNTWTKLGIGFLILGFLLTESILLQQGLQSFMSINGNLNAPMLLFWSSVLLPISILCFLVSYLKSKKL</sequence>
<keyword evidence="3" id="KW-1185">Reference proteome</keyword>
<feature type="transmembrane region" description="Helical" evidence="1">
    <location>
        <begin position="35"/>
        <end position="62"/>
    </location>
</feature>
<keyword evidence="1" id="KW-1133">Transmembrane helix</keyword>
<feature type="transmembrane region" description="Helical" evidence="1">
    <location>
        <begin position="74"/>
        <end position="96"/>
    </location>
</feature>
<feature type="transmembrane region" description="Helical" evidence="1">
    <location>
        <begin position="336"/>
        <end position="355"/>
    </location>
</feature>
<feature type="transmembrane region" description="Helical" evidence="1">
    <location>
        <begin position="164"/>
        <end position="193"/>
    </location>
</feature>
<dbReference type="Proteomes" id="UP000488936">
    <property type="component" value="Unassembled WGS sequence"/>
</dbReference>
<name>A0A7K1GRU6_9FLAO</name>
<gene>
    <name evidence="2" type="ORF">GJV77_12480</name>
</gene>
<feature type="transmembrane region" description="Helical" evidence="1">
    <location>
        <begin position="304"/>
        <end position="324"/>
    </location>
</feature>
<organism evidence="2 3">
    <name type="scientific">Myroides pelagicus</name>
    <dbReference type="NCBI Taxonomy" id="270914"/>
    <lineage>
        <taxon>Bacteria</taxon>
        <taxon>Pseudomonadati</taxon>
        <taxon>Bacteroidota</taxon>
        <taxon>Flavobacteriia</taxon>
        <taxon>Flavobacteriales</taxon>
        <taxon>Flavobacteriaceae</taxon>
        <taxon>Myroides</taxon>
    </lineage>
</organism>
<feature type="transmembrane region" description="Helical" evidence="1">
    <location>
        <begin position="230"/>
        <end position="254"/>
    </location>
</feature>
<feature type="transmembrane region" description="Helical" evidence="1">
    <location>
        <begin position="102"/>
        <end position="121"/>
    </location>
</feature>
<comment type="caution">
    <text evidence="2">The sequence shown here is derived from an EMBL/GenBank/DDBJ whole genome shotgun (WGS) entry which is preliminary data.</text>
</comment>
<dbReference type="RefSeq" id="WP_155036684.1">
    <property type="nucleotide sequence ID" value="NZ_JAYMMG010000025.1"/>
</dbReference>
<evidence type="ECO:0008006" key="4">
    <source>
        <dbReference type="Google" id="ProtNLM"/>
    </source>
</evidence>
<protein>
    <recommendedName>
        <fullName evidence="4">Cytochrome C oxidase subunit I</fullName>
    </recommendedName>
</protein>
<feature type="transmembrane region" description="Helical" evidence="1">
    <location>
        <begin position="7"/>
        <end position="29"/>
    </location>
</feature>
<feature type="transmembrane region" description="Helical" evidence="1">
    <location>
        <begin position="266"/>
        <end position="284"/>
    </location>
</feature>
<keyword evidence="1" id="KW-0812">Transmembrane</keyword>
<keyword evidence="1" id="KW-0472">Membrane</keyword>